<protein>
    <recommendedName>
        <fullName evidence="2">Transcobalamin-like C-terminal domain-containing protein</fullName>
    </recommendedName>
</protein>
<sequence length="301" mass="33289">MRDLEINKKTKEKGQEIKQDRQINQQINRAKNNENIASSRTGKIKIISTLLLLFSFTLLVSCGNNSEKSLEENKLQESTKTQGTEVQVNLQDKSKSKSSQDANEQAGSKNPDLTKNNLENTANAKGTDSAKNSNSTTSNNKGQTNNKNNNQVQSNTQQSNPTQTNSQSQIKPQAPINPPAQPKAEMISVSIIGPKETGSILGSTKVKFAEKDTVLDILLKITKEKRIQMEYTGAKGFAYIEGINNIYEFDHGPESGWVYRVNSTFPNQSVGAYKVKPGDKIEFLYTIDLGREFNKGIGVNQ</sequence>
<dbReference type="Pfam" id="PF14478">
    <property type="entry name" value="DUF4430"/>
    <property type="match status" value="1"/>
</dbReference>
<dbReference type="InterPro" id="IPR027954">
    <property type="entry name" value="Transcobalamin-like_C"/>
</dbReference>
<dbReference type="STRING" id="656914.SAMN00017405_0984"/>
<dbReference type="EMBL" id="FWWT01000008">
    <property type="protein sequence ID" value="SMB82940.1"/>
    <property type="molecule type" value="Genomic_DNA"/>
</dbReference>
<dbReference type="Gene3D" id="2.170.130.30">
    <property type="match status" value="1"/>
</dbReference>
<evidence type="ECO:0000259" key="2">
    <source>
        <dbReference type="Pfam" id="PF14478"/>
    </source>
</evidence>
<feature type="compositionally biased region" description="Polar residues" evidence="1">
    <location>
        <begin position="100"/>
        <end position="126"/>
    </location>
</feature>
<dbReference type="RefSeq" id="WP_084052230.1">
    <property type="nucleotide sequence ID" value="NZ_FWWT01000008.1"/>
</dbReference>
<evidence type="ECO:0000313" key="4">
    <source>
        <dbReference type="Proteomes" id="UP000192731"/>
    </source>
</evidence>
<feature type="region of interest" description="Disordered" evidence="1">
    <location>
        <begin position="71"/>
        <end position="182"/>
    </location>
</feature>
<feature type="domain" description="Transcobalamin-like C-terminal" evidence="2">
    <location>
        <begin position="212"/>
        <end position="286"/>
    </location>
</feature>
<keyword evidence="4" id="KW-1185">Reference proteome</keyword>
<reference evidence="3 4" key="1">
    <citation type="submission" date="2017-04" db="EMBL/GenBank/DDBJ databases">
        <authorList>
            <person name="Afonso C.L."/>
            <person name="Miller P.J."/>
            <person name="Scott M.A."/>
            <person name="Spackman E."/>
            <person name="Goraichik I."/>
            <person name="Dimitrov K.M."/>
            <person name="Suarez D.L."/>
            <person name="Swayne D.E."/>
        </authorList>
    </citation>
    <scope>NUCLEOTIDE SEQUENCE [LARGE SCALE GENOMIC DNA]</scope>
    <source>
        <strain evidence="3 4">DSM 11270</strain>
    </source>
</reference>
<evidence type="ECO:0000256" key="1">
    <source>
        <dbReference type="SAM" id="MobiDB-lite"/>
    </source>
</evidence>
<proteinExistence type="predicted"/>
<feature type="compositionally biased region" description="Polar residues" evidence="1">
    <location>
        <begin position="78"/>
        <end position="91"/>
    </location>
</feature>
<dbReference type="AlphaFoldDB" id="A0A1W1UPE4"/>
<dbReference type="OrthoDB" id="2356646at2"/>
<name>A0A1W1UPE4_DESTI</name>
<accession>A0A1W1UPE4</accession>
<gene>
    <name evidence="3" type="ORF">SAMN00017405_0984</name>
</gene>
<dbReference type="Proteomes" id="UP000192731">
    <property type="component" value="Unassembled WGS sequence"/>
</dbReference>
<feature type="compositionally biased region" description="Low complexity" evidence="1">
    <location>
        <begin position="129"/>
        <end position="169"/>
    </location>
</feature>
<evidence type="ECO:0000313" key="3">
    <source>
        <dbReference type="EMBL" id="SMB82940.1"/>
    </source>
</evidence>
<organism evidence="3 4">
    <name type="scientific">Desulfonispora thiosulfatigenes DSM 11270</name>
    <dbReference type="NCBI Taxonomy" id="656914"/>
    <lineage>
        <taxon>Bacteria</taxon>
        <taxon>Bacillati</taxon>
        <taxon>Bacillota</taxon>
        <taxon>Clostridia</taxon>
        <taxon>Eubacteriales</taxon>
        <taxon>Peptococcaceae</taxon>
        <taxon>Desulfonispora</taxon>
    </lineage>
</organism>